<evidence type="ECO:0000256" key="5">
    <source>
        <dbReference type="ARBA" id="ARBA00022679"/>
    </source>
</evidence>
<name>A0A9D7SI67_9BACT</name>
<dbReference type="PANTHER" id="PTHR43448">
    <property type="entry name" value="PROTOHEME IX FARNESYLTRANSFERASE, MITOCHONDRIAL"/>
    <property type="match status" value="1"/>
</dbReference>
<dbReference type="InterPro" id="IPR006369">
    <property type="entry name" value="Protohaem_IX_farnesylTrfase"/>
</dbReference>
<dbReference type="InterPro" id="IPR000537">
    <property type="entry name" value="UbiA_prenyltransferase"/>
</dbReference>
<dbReference type="GO" id="GO:0008495">
    <property type="term" value="F:protoheme IX farnesyltransferase activity"/>
    <property type="evidence" value="ECO:0007669"/>
    <property type="project" value="UniProtKB-UniRule"/>
</dbReference>
<reference evidence="15" key="1">
    <citation type="submission" date="2020-10" db="EMBL/GenBank/DDBJ databases">
        <title>Connecting structure to function with the recovery of over 1000 high-quality activated sludge metagenome-assembled genomes encoding full-length rRNA genes using long-read sequencing.</title>
        <authorList>
            <person name="Singleton C.M."/>
            <person name="Petriglieri F."/>
            <person name="Kristensen J.M."/>
            <person name="Kirkegaard R.H."/>
            <person name="Michaelsen T.Y."/>
            <person name="Andersen M.H."/>
            <person name="Karst S.M."/>
            <person name="Dueholm M.S."/>
            <person name="Nielsen P.H."/>
            <person name="Albertsen M."/>
        </authorList>
    </citation>
    <scope>NUCLEOTIDE SEQUENCE</scope>
    <source>
        <strain evidence="15">Skiv_18-Q3-R9-52_MAXAC.067</strain>
    </source>
</reference>
<keyword evidence="7 14" id="KW-1133">Transmembrane helix</keyword>
<keyword evidence="5 14" id="KW-0808">Transferase</keyword>
<dbReference type="InterPro" id="IPR030470">
    <property type="entry name" value="UbiA_prenylTrfase_CS"/>
</dbReference>
<evidence type="ECO:0000256" key="14">
    <source>
        <dbReference type="HAMAP-Rule" id="MF_00154"/>
    </source>
</evidence>
<evidence type="ECO:0000256" key="4">
    <source>
        <dbReference type="ARBA" id="ARBA00022475"/>
    </source>
</evidence>
<evidence type="ECO:0000256" key="2">
    <source>
        <dbReference type="ARBA" id="ARBA00004919"/>
    </source>
</evidence>
<proteinExistence type="inferred from homology"/>
<feature type="transmembrane region" description="Helical" evidence="14">
    <location>
        <begin position="47"/>
        <end position="65"/>
    </location>
</feature>
<feature type="transmembrane region" description="Helical" evidence="14">
    <location>
        <begin position="219"/>
        <end position="239"/>
    </location>
</feature>
<gene>
    <name evidence="14" type="primary">ctaB</name>
    <name evidence="15" type="ORF">IPP58_15840</name>
</gene>
<evidence type="ECO:0000256" key="11">
    <source>
        <dbReference type="ARBA" id="ARBA00040810"/>
    </source>
</evidence>
<comment type="pathway">
    <text evidence="2 14">Porphyrin-containing compound metabolism; heme O biosynthesis; heme O from protoheme: step 1/1.</text>
</comment>
<keyword evidence="6 14" id="KW-0812">Transmembrane</keyword>
<dbReference type="HAMAP" id="MF_00154">
    <property type="entry name" value="CyoE_CtaB"/>
    <property type="match status" value="1"/>
</dbReference>
<dbReference type="EMBL" id="JADKIO010000012">
    <property type="protein sequence ID" value="MBK9797920.1"/>
    <property type="molecule type" value="Genomic_DNA"/>
</dbReference>
<evidence type="ECO:0000313" key="16">
    <source>
        <dbReference type="Proteomes" id="UP000886657"/>
    </source>
</evidence>
<keyword evidence="4 14" id="KW-1003">Cell membrane</keyword>
<evidence type="ECO:0000256" key="13">
    <source>
        <dbReference type="ARBA" id="ARBA00047690"/>
    </source>
</evidence>
<evidence type="ECO:0000256" key="1">
    <source>
        <dbReference type="ARBA" id="ARBA00004651"/>
    </source>
</evidence>
<dbReference type="PANTHER" id="PTHR43448:SF7">
    <property type="entry name" value="4-HYDROXYBENZOATE SOLANESYLTRANSFERASE"/>
    <property type="match status" value="1"/>
</dbReference>
<comment type="caution">
    <text evidence="15">The sequence shown here is derived from an EMBL/GenBank/DDBJ whole genome shotgun (WGS) entry which is preliminary data.</text>
</comment>
<evidence type="ECO:0000256" key="3">
    <source>
        <dbReference type="ARBA" id="ARBA00012292"/>
    </source>
</evidence>
<comment type="miscellaneous">
    <text evidence="14">Carbon 2 of the heme B porphyrin ring is defined according to the Fischer nomenclature.</text>
</comment>
<accession>A0A9D7SI67</accession>
<dbReference type="Gene3D" id="1.10.357.140">
    <property type="entry name" value="UbiA prenyltransferase"/>
    <property type="match status" value="1"/>
</dbReference>
<evidence type="ECO:0000256" key="7">
    <source>
        <dbReference type="ARBA" id="ARBA00022989"/>
    </source>
</evidence>
<dbReference type="EC" id="2.5.1.141" evidence="3 14"/>
<dbReference type="InterPro" id="IPR044878">
    <property type="entry name" value="UbiA_sf"/>
</dbReference>
<dbReference type="AlphaFoldDB" id="A0A9D7SI67"/>
<evidence type="ECO:0000256" key="6">
    <source>
        <dbReference type="ARBA" id="ARBA00022692"/>
    </source>
</evidence>
<dbReference type="GO" id="GO:0048034">
    <property type="term" value="P:heme O biosynthetic process"/>
    <property type="evidence" value="ECO:0007669"/>
    <property type="project" value="UniProtKB-UniRule"/>
</dbReference>
<evidence type="ECO:0000313" key="15">
    <source>
        <dbReference type="EMBL" id="MBK9797920.1"/>
    </source>
</evidence>
<feature type="transmembrane region" description="Helical" evidence="14">
    <location>
        <begin position="245"/>
        <end position="262"/>
    </location>
</feature>
<comment type="function">
    <text evidence="14">Converts heme B (protoheme IX) to heme O by substitution of the vinyl group on carbon 2 of heme B porphyrin ring with a hydroxyethyl farnesyl side group.</text>
</comment>
<evidence type="ECO:0000256" key="8">
    <source>
        <dbReference type="ARBA" id="ARBA00023133"/>
    </source>
</evidence>
<dbReference type="Pfam" id="PF01040">
    <property type="entry name" value="UbiA"/>
    <property type="match status" value="1"/>
</dbReference>
<evidence type="ECO:0000256" key="12">
    <source>
        <dbReference type="ARBA" id="ARBA00042475"/>
    </source>
</evidence>
<comment type="catalytic activity">
    <reaction evidence="13 14">
        <text>heme b + (2E,6E)-farnesyl diphosphate + H2O = Fe(II)-heme o + diphosphate</text>
        <dbReference type="Rhea" id="RHEA:28070"/>
        <dbReference type="ChEBI" id="CHEBI:15377"/>
        <dbReference type="ChEBI" id="CHEBI:33019"/>
        <dbReference type="ChEBI" id="CHEBI:60344"/>
        <dbReference type="ChEBI" id="CHEBI:60530"/>
        <dbReference type="ChEBI" id="CHEBI:175763"/>
        <dbReference type="EC" id="2.5.1.141"/>
    </reaction>
</comment>
<sequence>MSVAALPTPKTNPIVTLLELTKLRISGASTFTAAAGYVAFLRGADAGLVTTLLGILLLAMGSSALNEVQEHRFDALMPRTANRPIPRGDLSPAQAAVIAMVMAISGFLLLLLAHNLTSALLGALALAWYNGFYTPLKRISAFAVVPGSLIGALPPAIGWTAAGGSLADPSVLALAFVFFIWQVPHFWLLVGLHAEGYEEAGYPTLVGLFGRPRLSRLTFTWTCGTAAACGLLPMFRVLGAWPTELMLGLGALWLIVGSLPLLRPGQDAALYRRVFMNINLFALVLTAAVILDPFFRR</sequence>
<comment type="subcellular location">
    <subcellularLocation>
        <location evidence="1 14">Cell membrane</location>
        <topology evidence="1 14">Multi-pass membrane protein</topology>
    </subcellularLocation>
</comment>
<evidence type="ECO:0000256" key="9">
    <source>
        <dbReference type="ARBA" id="ARBA00023136"/>
    </source>
</evidence>
<dbReference type="Proteomes" id="UP000886657">
    <property type="component" value="Unassembled WGS sequence"/>
</dbReference>
<evidence type="ECO:0000256" key="10">
    <source>
        <dbReference type="ARBA" id="ARBA00030253"/>
    </source>
</evidence>
<protein>
    <recommendedName>
        <fullName evidence="11 14">Protoheme IX farnesyltransferase</fullName>
        <ecNumber evidence="3 14">2.5.1.141</ecNumber>
    </recommendedName>
    <alternativeName>
        <fullName evidence="12 14">Heme B farnesyltransferase</fullName>
    </alternativeName>
    <alternativeName>
        <fullName evidence="10 14">Heme O synthase</fullName>
    </alternativeName>
</protein>
<dbReference type="CDD" id="cd13957">
    <property type="entry name" value="PT_UbiA_Cox10"/>
    <property type="match status" value="1"/>
</dbReference>
<dbReference type="GO" id="GO:0005886">
    <property type="term" value="C:plasma membrane"/>
    <property type="evidence" value="ECO:0007669"/>
    <property type="project" value="UniProtKB-SubCell"/>
</dbReference>
<feature type="transmembrane region" description="Helical" evidence="14">
    <location>
        <begin position="171"/>
        <end position="190"/>
    </location>
</feature>
<feature type="transmembrane region" description="Helical" evidence="14">
    <location>
        <begin position="96"/>
        <end position="129"/>
    </location>
</feature>
<keyword evidence="9 14" id="KW-0472">Membrane</keyword>
<feature type="transmembrane region" description="Helical" evidence="14">
    <location>
        <begin position="274"/>
        <end position="295"/>
    </location>
</feature>
<organism evidence="15 16">
    <name type="scientific">Candidatus Geothrix skivensis</name>
    <dbReference type="NCBI Taxonomy" id="2954439"/>
    <lineage>
        <taxon>Bacteria</taxon>
        <taxon>Pseudomonadati</taxon>
        <taxon>Acidobacteriota</taxon>
        <taxon>Holophagae</taxon>
        <taxon>Holophagales</taxon>
        <taxon>Holophagaceae</taxon>
        <taxon>Geothrix</taxon>
    </lineage>
</organism>
<keyword evidence="8 14" id="KW-0350">Heme biosynthesis</keyword>
<comment type="similarity">
    <text evidence="14">Belongs to the UbiA prenyltransferase family. Protoheme IX farnesyltransferase subfamily.</text>
</comment>
<feature type="transmembrane region" description="Helical" evidence="14">
    <location>
        <begin position="141"/>
        <end position="159"/>
    </location>
</feature>
<dbReference type="PROSITE" id="PS00943">
    <property type="entry name" value="UBIA"/>
    <property type="match status" value="1"/>
</dbReference>